<keyword evidence="5" id="KW-0408">Iron</keyword>
<dbReference type="Pfam" id="PF10609">
    <property type="entry name" value="ParA"/>
    <property type="match status" value="1"/>
</dbReference>
<keyword evidence="3" id="KW-0547">Nucleotide-binding</keyword>
<dbReference type="PANTHER" id="PTHR42961">
    <property type="entry name" value="IRON-SULFUR PROTEIN NUBPL"/>
    <property type="match status" value="1"/>
</dbReference>
<dbReference type="InterPro" id="IPR000808">
    <property type="entry name" value="Mrp-like_CS"/>
</dbReference>
<dbReference type="Gene3D" id="3.40.50.300">
    <property type="entry name" value="P-loop containing nucleotide triphosphate hydrolases"/>
    <property type="match status" value="1"/>
</dbReference>
<gene>
    <name evidence="10" type="primary">LOC101850687</name>
</gene>
<dbReference type="InterPro" id="IPR027417">
    <property type="entry name" value="P-loop_NTPase"/>
</dbReference>
<evidence type="ECO:0000256" key="1">
    <source>
        <dbReference type="ARBA" id="ARBA00022485"/>
    </source>
</evidence>
<dbReference type="InterPro" id="IPR044304">
    <property type="entry name" value="NUBPL-like"/>
</dbReference>
<feature type="region of interest" description="Disordered" evidence="8">
    <location>
        <begin position="55"/>
        <end position="84"/>
    </location>
</feature>
<evidence type="ECO:0000256" key="2">
    <source>
        <dbReference type="ARBA" id="ARBA00022723"/>
    </source>
</evidence>
<dbReference type="PANTHER" id="PTHR42961:SF2">
    <property type="entry name" value="IRON-SULFUR PROTEIN NUBPL"/>
    <property type="match status" value="1"/>
</dbReference>
<dbReference type="RefSeq" id="XP_005111797.1">
    <property type="nucleotide sequence ID" value="XM_005111740.3"/>
</dbReference>
<proteinExistence type="inferred from homology"/>
<keyword evidence="1" id="KW-0004">4Fe-4S</keyword>
<feature type="compositionally biased region" description="Basic and acidic residues" evidence="8">
    <location>
        <begin position="66"/>
        <end position="75"/>
    </location>
</feature>
<keyword evidence="9" id="KW-1185">Reference proteome</keyword>
<dbReference type="HAMAP" id="MF_02040">
    <property type="entry name" value="Mrp_NBP35"/>
    <property type="match status" value="1"/>
</dbReference>
<evidence type="ECO:0000256" key="4">
    <source>
        <dbReference type="ARBA" id="ARBA00022840"/>
    </source>
</evidence>
<accession>A0ABM0K925</accession>
<protein>
    <submittedName>
        <fullName evidence="10">Iron-sulfur protein NUBPL</fullName>
    </submittedName>
</protein>
<evidence type="ECO:0000313" key="10">
    <source>
        <dbReference type="RefSeq" id="XP_005111797.1"/>
    </source>
</evidence>
<dbReference type="CDD" id="cd02037">
    <property type="entry name" value="Mrp_NBP35"/>
    <property type="match status" value="1"/>
</dbReference>
<dbReference type="SUPFAM" id="SSF52540">
    <property type="entry name" value="P-loop containing nucleoside triphosphate hydrolases"/>
    <property type="match status" value="1"/>
</dbReference>
<evidence type="ECO:0000256" key="8">
    <source>
        <dbReference type="SAM" id="MobiDB-lite"/>
    </source>
</evidence>
<evidence type="ECO:0000256" key="6">
    <source>
        <dbReference type="ARBA" id="ARBA00023014"/>
    </source>
</evidence>
<evidence type="ECO:0000313" key="9">
    <source>
        <dbReference type="Proteomes" id="UP000694888"/>
    </source>
</evidence>
<comment type="similarity">
    <text evidence="7">Belongs to the Mrp/NBP35 ATP-binding proteins family.</text>
</comment>
<keyword evidence="4" id="KW-0067">ATP-binding</keyword>
<keyword evidence="6" id="KW-0411">Iron-sulfur</keyword>
<sequence length="346" mass="37286">MALNIQKRAFERMFCRYGSRLGNIFTNTTDSTVTERTPLSSGTNPWKRMACQSFSSHSDPLGVEGRINRSSESQRQRQAKGLPKRLPIPGVDHVIAVASGKGGVGKSTTAVNLAVALSQAQQGIKVGILDADIYGPSIPTLMNLSGQPELNHQKLMIPLVNYGIKCMSMGFLVDEKAAIVWRGLMVMSAVQKLLREVLWGPLDYLIVDMPPGTGDVQLSISQNIPVSGSVIVTTPQDLALMDAHRAVTMFSQVGIPNLGVIENMSVFVCPSCGHHEHIFGQHGAQNLTAETGTEILGEVPLTRSIRELSDSGQPLVIAEPDSLESKVYKSIAAKVISKLTIEESAS</sequence>
<dbReference type="InterPro" id="IPR019591">
    <property type="entry name" value="Mrp/NBP35_ATP-bd"/>
</dbReference>
<dbReference type="PROSITE" id="PS01215">
    <property type="entry name" value="MRP"/>
    <property type="match status" value="1"/>
</dbReference>
<reference evidence="10" key="1">
    <citation type="submission" date="2025-08" db="UniProtKB">
        <authorList>
            <consortium name="RefSeq"/>
        </authorList>
    </citation>
    <scope>IDENTIFICATION</scope>
</reference>
<evidence type="ECO:0000256" key="5">
    <source>
        <dbReference type="ARBA" id="ARBA00023004"/>
    </source>
</evidence>
<dbReference type="GeneID" id="101850687"/>
<keyword evidence="2" id="KW-0479">Metal-binding</keyword>
<dbReference type="Proteomes" id="UP000694888">
    <property type="component" value="Unplaced"/>
</dbReference>
<dbReference type="InterPro" id="IPR033756">
    <property type="entry name" value="YlxH/NBP35"/>
</dbReference>
<name>A0ABM0K925_APLCA</name>
<evidence type="ECO:0000256" key="3">
    <source>
        <dbReference type="ARBA" id="ARBA00022741"/>
    </source>
</evidence>
<evidence type="ECO:0000256" key="7">
    <source>
        <dbReference type="ARBA" id="ARBA00024036"/>
    </source>
</evidence>
<organism evidence="9 10">
    <name type="scientific">Aplysia californica</name>
    <name type="common">California sea hare</name>
    <dbReference type="NCBI Taxonomy" id="6500"/>
    <lineage>
        <taxon>Eukaryota</taxon>
        <taxon>Metazoa</taxon>
        <taxon>Spiralia</taxon>
        <taxon>Lophotrochozoa</taxon>
        <taxon>Mollusca</taxon>
        <taxon>Gastropoda</taxon>
        <taxon>Heterobranchia</taxon>
        <taxon>Euthyneura</taxon>
        <taxon>Tectipleura</taxon>
        <taxon>Aplysiida</taxon>
        <taxon>Aplysioidea</taxon>
        <taxon>Aplysiidae</taxon>
        <taxon>Aplysia</taxon>
    </lineage>
</organism>